<dbReference type="AlphaFoldDB" id="A0A1G9C006"/>
<dbReference type="SUPFAM" id="SSF56801">
    <property type="entry name" value="Acetyl-CoA synthetase-like"/>
    <property type="match status" value="1"/>
</dbReference>
<gene>
    <name evidence="1" type="ORF">SAMN05421823_102760</name>
</gene>
<organism evidence="1 2">
    <name type="scientific">Catalinimonas alkaloidigena</name>
    <dbReference type="NCBI Taxonomy" id="1075417"/>
    <lineage>
        <taxon>Bacteria</taxon>
        <taxon>Pseudomonadati</taxon>
        <taxon>Bacteroidota</taxon>
        <taxon>Cytophagia</taxon>
        <taxon>Cytophagales</taxon>
        <taxon>Catalimonadaceae</taxon>
        <taxon>Catalinimonas</taxon>
    </lineage>
</organism>
<accession>A0A1G9C006</accession>
<keyword evidence="2" id="KW-1185">Reference proteome</keyword>
<dbReference type="EMBL" id="FNFO01000002">
    <property type="protein sequence ID" value="SDK45022.1"/>
    <property type="molecule type" value="Genomic_DNA"/>
</dbReference>
<dbReference type="OrthoDB" id="182577at2"/>
<dbReference type="Gene3D" id="3.40.50.12780">
    <property type="entry name" value="N-terminal domain of ligase-like"/>
    <property type="match status" value="1"/>
</dbReference>
<proteinExistence type="predicted"/>
<name>A0A1G9C006_9BACT</name>
<evidence type="ECO:0000313" key="2">
    <source>
        <dbReference type="Proteomes" id="UP000198510"/>
    </source>
</evidence>
<dbReference type="InterPro" id="IPR042099">
    <property type="entry name" value="ANL_N_sf"/>
</dbReference>
<reference evidence="1 2" key="1">
    <citation type="submission" date="2016-10" db="EMBL/GenBank/DDBJ databases">
        <authorList>
            <person name="de Groot N.N."/>
        </authorList>
    </citation>
    <scope>NUCLEOTIDE SEQUENCE [LARGE SCALE GENOMIC DNA]</scope>
    <source>
        <strain evidence="1 2">DSM 25186</strain>
    </source>
</reference>
<protein>
    <submittedName>
        <fullName evidence="1">Acyl-protein synthetase, LuxE</fullName>
    </submittedName>
</protein>
<evidence type="ECO:0000313" key="1">
    <source>
        <dbReference type="EMBL" id="SDK45022.1"/>
    </source>
</evidence>
<dbReference type="RefSeq" id="WP_143017168.1">
    <property type="nucleotide sequence ID" value="NZ_FNFO01000002.1"/>
</dbReference>
<sequence>MESTNFIKNFKRALPHLTPNAFEEAALALFRFQATHNEVYRRYLGHLRCHSDQVVHLHQIPFLPIEFFKHHRVVSTSVPPEVVFESSGTTGQIRSRHFVADTAFYRTVAETIFQRFYGPLDQYVVLALLPSYLERQNASLVWMVDHFIRQTGHPDSGFYLHQTEELIRTLRRLQGGHRRVLLIGVTFALLDLADEYETDLSDVLVMETGGMKGRRRELLREEVHARLCERFRLPSVHSEYGMTELLSQAYARQDGLYETPAWMRVLLRDERDPFDLSPNRRTGGINIIDLANVDSCAFIESADIGTYVHKNSFRVLGRMDQSDLRGCSLMTI</sequence>
<dbReference type="Proteomes" id="UP000198510">
    <property type="component" value="Unassembled WGS sequence"/>
</dbReference>
<dbReference type="STRING" id="1075417.SAMN05421823_102760"/>